<reference evidence="2 3" key="1">
    <citation type="submission" date="2019-04" db="EMBL/GenBank/DDBJ databases">
        <title>Friends and foes A comparative genomics study of 23 Aspergillus species from section Flavi.</title>
        <authorList>
            <consortium name="DOE Joint Genome Institute"/>
            <person name="Kjaerbolling I."/>
            <person name="Vesth T."/>
            <person name="Frisvad J.C."/>
            <person name="Nybo J.L."/>
            <person name="Theobald S."/>
            <person name="Kildgaard S."/>
            <person name="Isbrandt T."/>
            <person name="Kuo A."/>
            <person name="Sato A."/>
            <person name="Lyhne E.K."/>
            <person name="Kogle M.E."/>
            <person name="Wiebenga A."/>
            <person name="Kun R.S."/>
            <person name="Lubbers R.J."/>
            <person name="Makela M.R."/>
            <person name="Barry K."/>
            <person name="Chovatia M."/>
            <person name="Clum A."/>
            <person name="Daum C."/>
            <person name="Haridas S."/>
            <person name="He G."/>
            <person name="LaButti K."/>
            <person name="Lipzen A."/>
            <person name="Mondo S."/>
            <person name="Riley R."/>
            <person name="Salamov A."/>
            <person name="Simmons B.A."/>
            <person name="Magnuson J.K."/>
            <person name="Henrissat B."/>
            <person name="Mortensen U.H."/>
            <person name="Larsen T.O."/>
            <person name="Devries R.P."/>
            <person name="Grigoriev I.V."/>
            <person name="Machida M."/>
            <person name="Baker S.E."/>
            <person name="Andersen M.R."/>
        </authorList>
    </citation>
    <scope>NUCLEOTIDE SEQUENCE [LARGE SCALE GENOMIC DNA]</scope>
    <source>
        <strain evidence="2 3">CBS 151.66</strain>
    </source>
</reference>
<feature type="region of interest" description="Disordered" evidence="1">
    <location>
        <begin position="423"/>
        <end position="460"/>
    </location>
</feature>
<dbReference type="PANTHER" id="PTHR40130:SF1">
    <property type="entry name" value="SPINDLE POLE BODY-ASSOCIATED PROTEIN CUT12 DOMAIN-CONTAINING PROTEIN"/>
    <property type="match status" value="1"/>
</dbReference>
<keyword evidence="3" id="KW-1185">Reference proteome</keyword>
<feature type="compositionally biased region" description="Polar residues" evidence="1">
    <location>
        <begin position="196"/>
        <end position="221"/>
    </location>
</feature>
<dbReference type="PANTHER" id="PTHR40130">
    <property type="entry name" value="EXPRESSED PROTEIN"/>
    <property type="match status" value="1"/>
</dbReference>
<evidence type="ECO:0000313" key="2">
    <source>
        <dbReference type="EMBL" id="KAB8078449.1"/>
    </source>
</evidence>
<organism evidence="2 3">
    <name type="scientific">Aspergillus leporis</name>
    <dbReference type="NCBI Taxonomy" id="41062"/>
    <lineage>
        <taxon>Eukaryota</taxon>
        <taxon>Fungi</taxon>
        <taxon>Dikarya</taxon>
        <taxon>Ascomycota</taxon>
        <taxon>Pezizomycotina</taxon>
        <taxon>Eurotiomycetes</taxon>
        <taxon>Eurotiomycetidae</taxon>
        <taxon>Eurotiales</taxon>
        <taxon>Aspergillaceae</taxon>
        <taxon>Aspergillus</taxon>
        <taxon>Aspergillus subgen. Circumdati</taxon>
    </lineage>
</organism>
<evidence type="ECO:0000256" key="1">
    <source>
        <dbReference type="SAM" id="MobiDB-lite"/>
    </source>
</evidence>
<feature type="region of interest" description="Disordered" evidence="1">
    <location>
        <begin position="480"/>
        <end position="568"/>
    </location>
</feature>
<feature type="compositionally biased region" description="Basic and acidic residues" evidence="1">
    <location>
        <begin position="480"/>
        <end position="519"/>
    </location>
</feature>
<feature type="compositionally biased region" description="Basic and acidic residues" evidence="1">
    <location>
        <begin position="259"/>
        <end position="287"/>
    </location>
</feature>
<dbReference type="Gene3D" id="1.20.58.80">
    <property type="entry name" value="Phosphotransferase system, lactose/cellobiose-type IIA subunit"/>
    <property type="match status" value="1"/>
</dbReference>
<dbReference type="OrthoDB" id="3197614at2759"/>
<evidence type="ECO:0000313" key="3">
    <source>
        <dbReference type="Proteomes" id="UP000326565"/>
    </source>
</evidence>
<proteinExistence type="predicted"/>
<feature type="compositionally biased region" description="Low complexity" evidence="1">
    <location>
        <begin position="444"/>
        <end position="460"/>
    </location>
</feature>
<feature type="region of interest" description="Disordered" evidence="1">
    <location>
        <begin position="125"/>
        <end position="221"/>
    </location>
</feature>
<name>A0A5N5XCK5_9EURO</name>
<feature type="compositionally biased region" description="Polar residues" evidence="1">
    <location>
        <begin position="434"/>
        <end position="443"/>
    </location>
</feature>
<feature type="region of interest" description="Disordered" evidence="1">
    <location>
        <begin position="338"/>
        <end position="375"/>
    </location>
</feature>
<gene>
    <name evidence="2" type="ORF">BDV29DRAFT_166391</name>
</gene>
<accession>A0A5N5XCK5</accession>
<feature type="region of interest" description="Disordered" evidence="1">
    <location>
        <begin position="252"/>
        <end position="289"/>
    </location>
</feature>
<dbReference type="AlphaFoldDB" id="A0A5N5XCK5"/>
<protein>
    <submittedName>
        <fullName evidence="2">Uncharacterized protein</fullName>
    </submittedName>
</protein>
<feature type="compositionally biased region" description="Polar residues" evidence="1">
    <location>
        <begin position="534"/>
        <end position="544"/>
    </location>
</feature>
<dbReference type="Proteomes" id="UP000326565">
    <property type="component" value="Unassembled WGS sequence"/>
</dbReference>
<feature type="compositionally biased region" description="Low complexity" evidence="1">
    <location>
        <begin position="131"/>
        <end position="142"/>
    </location>
</feature>
<dbReference type="EMBL" id="ML732158">
    <property type="protein sequence ID" value="KAB8078449.1"/>
    <property type="molecule type" value="Genomic_DNA"/>
</dbReference>
<feature type="region of interest" description="Disordered" evidence="1">
    <location>
        <begin position="87"/>
        <end position="107"/>
    </location>
</feature>
<sequence>METAPLTLAHTHARNAVLETRKSNPVAASEEHDLAAGEFAAAAQISSDREALRTLQLLEQHHKKLAQILRFQHENPPAATQQLIAESGGAKVESPTSDNQQHLPRLSAHVRLPVREASSIASNLASARGIPSQQRRSSPASPTVSSQQAGAKMTEGPAKIRTSESRLRGTQNYAGKERSSRTSSKQPWLPPAPSPTDITSQQFVPPEAESSQQKSRQVTSEEPFQRFYSTFEGLISKLSAPLAFAGLPLGSDASGQAESGRKSSAETKVDRQPAVSDRHSHSTEPDVNRIFSRAALRAVRDSTGGGTGNAAESFYVVPTTGGTVSYAGILSRAEKEARRNSFEEGDEDFVDARETPPSPEMRQSLTGSKGKGFRGKDKLISIQNPKTVEELQMENQALKHLTDTLSKRLHMWEVNAQSSSMALQQSLRAMHHQTVPSPENHPQSSSAVASPLAALPAPAVPDQEQRIKELEELIQRSEKDLEKAGRENDKLRNVLGKYRDRWEKLKEGAKTRREGRPAGDRNSYAEPSTPIRADSTNDTKTTQLRAEGGAENDTSPPNEPESRADSPN</sequence>